<gene>
    <name evidence="1" type="ORF">PSON_ATCC_30995.1.T0080350</name>
</gene>
<dbReference type="OrthoDB" id="299080at2759"/>
<dbReference type="AlphaFoldDB" id="A0A8S1KNH5"/>
<name>A0A8S1KNH5_9CILI</name>
<evidence type="ECO:0000313" key="1">
    <source>
        <dbReference type="EMBL" id="CAD8054546.1"/>
    </source>
</evidence>
<evidence type="ECO:0000313" key="2">
    <source>
        <dbReference type="Proteomes" id="UP000692954"/>
    </source>
</evidence>
<keyword evidence="2" id="KW-1185">Reference proteome</keyword>
<accession>A0A8S1KNH5</accession>
<sequence>MDKNNPNIKEYILSQLGEDPTEEAIKQVAEKTQVLPILIKQWLHFYKRNNQQSNGFEVSSQKLESVPKFNGKFEQFYEVEDPNYELKQKKQFQSDNHQKYVSQEDKTIEKQLKEVEKEIKKRKKLLKTDKKQTDSYFNELYISDDINYEQKMNEKQQYNLKEQYINVPIYYMIKLEESLMEQAINIHQKIVKIIEAKYDYLNLL</sequence>
<organism evidence="1 2">
    <name type="scientific">Paramecium sonneborni</name>
    <dbReference type="NCBI Taxonomy" id="65129"/>
    <lineage>
        <taxon>Eukaryota</taxon>
        <taxon>Sar</taxon>
        <taxon>Alveolata</taxon>
        <taxon>Ciliophora</taxon>
        <taxon>Intramacronucleata</taxon>
        <taxon>Oligohymenophorea</taxon>
        <taxon>Peniculida</taxon>
        <taxon>Parameciidae</taxon>
        <taxon>Paramecium</taxon>
    </lineage>
</organism>
<dbReference type="EMBL" id="CAJJDN010000008">
    <property type="protein sequence ID" value="CAD8054546.1"/>
    <property type="molecule type" value="Genomic_DNA"/>
</dbReference>
<comment type="caution">
    <text evidence="1">The sequence shown here is derived from an EMBL/GenBank/DDBJ whole genome shotgun (WGS) entry which is preliminary data.</text>
</comment>
<proteinExistence type="predicted"/>
<dbReference type="Proteomes" id="UP000692954">
    <property type="component" value="Unassembled WGS sequence"/>
</dbReference>
<reference evidence="1" key="1">
    <citation type="submission" date="2021-01" db="EMBL/GenBank/DDBJ databases">
        <authorList>
            <consortium name="Genoscope - CEA"/>
            <person name="William W."/>
        </authorList>
    </citation>
    <scope>NUCLEOTIDE SEQUENCE</scope>
</reference>
<protein>
    <submittedName>
        <fullName evidence="1">Uncharacterized protein</fullName>
    </submittedName>
</protein>